<name>A0A1E7LCF7_9ACTN</name>
<accession>A0A1E7LCF7</accession>
<keyword evidence="2" id="KW-1185">Reference proteome</keyword>
<reference evidence="1 2" key="1">
    <citation type="journal article" date="2016" name="Front. Microbiol.">
        <title>Comparative Genomics Analysis of Streptomyces Species Reveals Their Adaptation to the Marine Environment and Their Diversity at the Genomic Level.</title>
        <authorList>
            <person name="Tian X."/>
            <person name="Zhang Z."/>
            <person name="Yang T."/>
            <person name="Chen M."/>
            <person name="Li J."/>
            <person name="Chen F."/>
            <person name="Yang J."/>
            <person name="Li W."/>
            <person name="Zhang B."/>
            <person name="Zhang Z."/>
            <person name="Wu J."/>
            <person name="Zhang C."/>
            <person name="Long L."/>
            <person name="Xiao J."/>
        </authorList>
    </citation>
    <scope>NUCLEOTIDE SEQUENCE [LARGE SCALE GENOMIC DNA]</scope>
    <source>
        <strain evidence="1 2">SCSIO 10429</strain>
    </source>
</reference>
<protein>
    <submittedName>
        <fullName evidence="1">Uncharacterized protein</fullName>
    </submittedName>
</protein>
<dbReference type="RefSeq" id="WP_070014658.1">
    <property type="nucleotide sequence ID" value="NZ_LJGW01000039.1"/>
</dbReference>
<dbReference type="AlphaFoldDB" id="A0A1E7LCF7"/>
<dbReference type="EMBL" id="LJGW01000039">
    <property type="protein sequence ID" value="OEV13791.1"/>
    <property type="molecule type" value="Genomic_DNA"/>
</dbReference>
<comment type="caution">
    <text evidence="1">The sequence shown here is derived from an EMBL/GenBank/DDBJ whole genome shotgun (WGS) entry which is preliminary data.</text>
</comment>
<gene>
    <name evidence="1" type="ORF">AN218_01785</name>
</gene>
<proteinExistence type="predicted"/>
<organism evidence="1 2">
    <name type="scientific">Streptomyces nanshensis</name>
    <dbReference type="NCBI Taxonomy" id="518642"/>
    <lineage>
        <taxon>Bacteria</taxon>
        <taxon>Bacillati</taxon>
        <taxon>Actinomycetota</taxon>
        <taxon>Actinomycetes</taxon>
        <taxon>Kitasatosporales</taxon>
        <taxon>Streptomycetaceae</taxon>
        <taxon>Streptomyces</taxon>
    </lineage>
</organism>
<dbReference type="Proteomes" id="UP000176005">
    <property type="component" value="Unassembled WGS sequence"/>
</dbReference>
<evidence type="ECO:0000313" key="2">
    <source>
        <dbReference type="Proteomes" id="UP000176005"/>
    </source>
</evidence>
<sequence>MTETPGSADEDLPSLPGSLNIMGSGLCPVCDEPFFTPRRTLRADPPGAELETEVAHEDSRCVEHMASHDPRQLAQALLLMDAQLVMAQALAGDAGKPRISRWMERMKAESQTAG</sequence>
<evidence type="ECO:0000313" key="1">
    <source>
        <dbReference type="EMBL" id="OEV13791.1"/>
    </source>
</evidence>